<dbReference type="SUPFAM" id="SSF46785">
    <property type="entry name" value="Winged helix' DNA-binding domain"/>
    <property type="match status" value="1"/>
</dbReference>
<keyword evidence="2" id="KW-0238">DNA-binding</keyword>
<dbReference type="Gene3D" id="1.10.10.10">
    <property type="entry name" value="Winged helix-like DNA-binding domain superfamily/Winged helix DNA-binding domain"/>
    <property type="match status" value="1"/>
</dbReference>
<dbReference type="Proteomes" id="UP000568380">
    <property type="component" value="Unassembled WGS sequence"/>
</dbReference>
<dbReference type="PANTHER" id="PTHR33164">
    <property type="entry name" value="TRANSCRIPTIONAL REGULATOR, MARR FAMILY"/>
    <property type="match status" value="1"/>
</dbReference>
<dbReference type="AlphaFoldDB" id="A0A7W8AG62"/>
<evidence type="ECO:0000313" key="2">
    <source>
        <dbReference type="EMBL" id="MBB5085159.1"/>
    </source>
</evidence>
<dbReference type="InterPro" id="IPR000835">
    <property type="entry name" value="HTH_MarR-typ"/>
</dbReference>
<dbReference type="InterPro" id="IPR036388">
    <property type="entry name" value="WH-like_DNA-bd_sf"/>
</dbReference>
<organism evidence="2 3">
    <name type="scientific">Nonomuraea endophytica</name>
    <dbReference type="NCBI Taxonomy" id="714136"/>
    <lineage>
        <taxon>Bacteria</taxon>
        <taxon>Bacillati</taxon>
        <taxon>Actinomycetota</taxon>
        <taxon>Actinomycetes</taxon>
        <taxon>Streptosporangiales</taxon>
        <taxon>Streptosporangiaceae</taxon>
        <taxon>Nonomuraea</taxon>
    </lineage>
</organism>
<evidence type="ECO:0000313" key="3">
    <source>
        <dbReference type="Proteomes" id="UP000568380"/>
    </source>
</evidence>
<dbReference type="InterPro" id="IPR036390">
    <property type="entry name" value="WH_DNA-bd_sf"/>
</dbReference>
<dbReference type="EMBL" id="JACHIN010000032">
    <property type="protein sequence ID" value="MBB5085159.1"/>
    <property type="molecule type" value="Genomic_DNA"/>
</dbReference>
<dbReference type="SMART" id="SM00347">
    <property type="entry name" value="HTH_MARR"/>
    <property type="match status" value="1"/>
</dbReference>
<comment type="caution">
    <text evidence="2">The sequence shown here is derived from an EMBL/GenBank/DDBJ whole genome shotgun (WGS) entry which is preliminary data.</text>
</comment>
<protein>
    <submittedName>
        <fullName evidence="2">DNA-binding MarR family transcriptional regulator</fullName>
    </submittedName>
</protein>
<accession>A0A7W8AG62</accession>
<dbReference type="GO" id="GO:0003677">
    <property type="term" value="F:DNA binding"/>
    <property type="evidence" value="ECO:0007669"/>
    <property type="project" value="UniProtKB-KW"/>
</dbReference>
<dbReference type="PROSITE" id="PS50995">
    <property type="entry name" value="HTH_MARR_2"/>
    <property type="match status" value="1"/>
</dbReference>
<evidence type="ECO:0000259" key="1">
    <source>
        <dbReference type="PROSITE" id="PS50995"/>
    </source>
</evidence>
<dbReference type="GO" id="GO:0006950">
    <property type="term" value="P:response to stress"/>
    <property type="evidence" value="ECO:0007669"/>
    <property type="project" value="TreeGrafter"/>
</dbReference>
<reference evidence="2 3" key="1">
    <citation type="submission" date="2020-08" db="EMBL/GenBank/DDBJ databases">
        <title>Genomic Encyclopedia of Type Strains, Phase IV (KMG-IV): sequencing the most valuable type-strain genomes for metagenomic binning, comparative biology and taxonomic classification.</title>
        <authorList>
            <person name="Goeker M."/>
        </authorList>
    </citation>
    <scope>NUCLEOTIDE SEQUENCE [LARGE SCALE GENOMIC DNA]</scope>
    <source>
        <strain evidence="2 3">DSM 45385</strain>
    </source>
</reference>
<name>A0A7W8AG62_9ACTN</name>
<proteinExistence type="predicted"/>
<dbReference type="GO" id="GO:0003700">
    <property type="term" value="F:DNA-binding transcription factor activity"/>
    <property type="evidence" value="ECO:0007669"/>
    <property type="project" value="InterPro"/>
</dbReference>
<dbReference type="InterPro" id="IPR039422">
    <property type="entry name" value="MarR/SlyA-like"/>
</dbReference>
<dbReference type="RefSeq" id="WP_184976349.1">
    <property type="nucleotide sequence ID" value="NZ_JACHIN010000032.1"/>
</dbReference>
<feature type="domain" description="HTH marR-type" evidence="1">
    <location>
        <begin position="7"/>
        <end position="138"/>
    </location>
</feature>
<sequence length="146" mass="16127">MTVNDEVRQVERAMVRVRRRQTRRALSSGAVPDRLAGVLDAVEPDHPHGTTVGTLAHRLGVDQPRASKLGAEAVAADLLTRSADQRDGRRSPLILTEEGLAVLRAVRDHRAARFAAAMDDWTADDQRTFARLLTRFVDALDEADRP</sequence>
<dbReference type="PANTHER" id="PTHR33164:SF57">
    <property type="entry name" value="MARR-FAMILY TRANSCRIPTIONAL REGULATOR"/>
    <property type="match status" value="1"/>
</dbReference>
<gene>
    <name evidence="2" type="ORF">HNR40_010673</name>
</gene>
<keyword evidence="3" id="KW-1185">Reference proteome</keyword>